<dbReference type="InterPro" id="IPR002938">
    <property type="entry name" value="FAD-bd"/>
</dbReference>
<organism evidence="2 3">
    <name type="scientific">Edaphochlamys debaryana</name>
    <dbReference type="NCBI Taxonomy" id="47281"/>
    <lineage>
        <taxon>Eukaryota</taxon>
        <taxon>Viridiplantae</taxon>
        <taxon>Chlorophyta</taxon>
        <taxon>core chlorophytes</taxon>
        <taxon>Chlorophyceae</taxon>
        <taxon>CS clade</taxon>
        <taxon>Chlamydomonadales</taxon>
        <taxon>Chlamydomonadales incertae sedis</taxon>
        <taxon>Edaphochlamys</taxon>
    </lineage>
</organism>
<dbReference type="PRINTS" id="PR00420">
    <property type="entry name" value="RNGMNOXGNASE"/>
</dbReference>
<dbReference type="EMBL" id="JAEHOE010000063">
    <property type="protein sequence ID" value="KAG2490317.1"/>
    <property type="molecule type" value="Genomic_DNA"/>
</dbReference>
<proteinExistence type="predicted"/>
<gene>
    <name evidence="2" type="ORF">HYH03_011268</name>
</gene>
<dbReference type="OrthoDB" id="424974at2759"/>
<protein>
    <recommendedName>
        <fullName evidence="1">FAD-binding domain-containing protein</fullName>
    </recommendedName>
</protein>
<feature type="domain" description="FAD-binding" evidence="1">
    <location>
        <begin position="63"/>
        <end position="400"/>
    </location>
</feature>
<evidence type="ECO:0000313" key="2">
    <source>
        <dbReference type="EMBL" id="KAG2490317.1"/>
    </source>
</evidence>
<dbReference type="Proteomes" id="UP000612055">
    <property type="component" value="Unassembled WGS sequence"/>
</dbReference>
<dbReference type="Pfam" id="PF01494">
    <property type="entry name" value="FAD_binding_3"/>
    <property type="match status" value="1"/>
</dbReference>
<name>A0A836BVR7_9CHLO</name>
<dbReference type="NCBIfam" id="TIGR02032">
    <property type="entry name" value="GG-red-SF"/>
    <property type="match status" value="1"/>
</dbReference>
<dbReference type="InterPro" id="IPR011777">
    <property type="entry name" value="Geranylgeranyl_Rdtase_fam"/>
</dbReference>
<dbReference type="PANTHER" id="PTHR42685:SF22">
    <property type="entry name" value="CONDITIONED MEDIUM FACTOR RECEPTOR 1"/>
    <property type="match status" value="1"/>
</dbReference>
<dbReference type="InterPro" id="IPR036188">
    <property type="entry name" value="FAD/NAD-bd_sf"/>
</dbReference>
<keyword evidence="3" id="KW-1185">Reference proteome</keyword>
<accession>A0A836BVR7</accession>
<dbReference type="AlphaFoldDB" id="A0A836BVR7"/>
<dbReference type="InterPro" id="IPR050407">
    <property type="entry name" value="Geranylgeranyl_reductase"/>
</dbReference>
<dbReference type="Gene3D" id="3.50.50.60">
    <property type="entry name" value="FAD/NAD(P)-binding domain"/>
    <property type="match status" value="1"/>
</dbReference>
<sequence>MVKALEQVMEKAEKLFAENKKEVAIAAGATTVALAWAYAYRRAQNAVPKSGPYPAGSLPAGAYDAVIVGGGPSGSVCAYYMSRGGAKVAVLEKETFPRDKYCGDAVCTPAINILKDMGVLEQLIANNEAHFADAGGFVSPNGTSYIGVSKQKLGQAACCAVKRINLDMRIAKQAQKAGADLKEKFEVTGATFDKATGLWTVTSASGAQVKGRVLVCADGATSRLATKLGYCTAPPQGVCSRAFIEGGTHNTDFDGVCFYPKWSLPGYAAIFRHPNDELNYCYYLIPCGKQGYCGDVKDSDLARLHNDAIKYDPFISKAIGPNAKIERMRAASLRLGGQGLKTTYDDHLIIVGDAAGHIDPYTGEGIHTAMMGGKAAAETILSMRATGDFSSKSTKQYEARWKELYGHDFWMSKAFAEVVYRCPLLLDAVASEMQRKGDSMMAKWAEIMTNMQPKTYFLRPHVAIPLGIAVIREFIDQKILGTKKDKYQMLPMPAAK</sequence>
<dbReference type="PANTHER" id="PTHR42685">
    <property type="entry name" value="GERANYLGERANYL DIPHOSPHATE REDUCTASE"/>
    <property type="match status" value="1"/>
</dbReference>
<dbReference type="SUPFAM" id="SSF51905">
    <property type="entry name" value="FAD/NAD(P)-binding domain"/>
    <property type="match status" value="1"/>
</dbReference>
<dbReference type="GO" id="GO:0071949">
    <property type="term" value="F:FAD binding"/>
    <property type="evidence" value="ECO:0007669"/>
    <property type="project" value="InterPro"/>
</dbReference>
<dbReference type="GO" id="GO:0016628">
    <property type="term" value="F:oxidoreductase activity, acting on the CH-CH group of donors, NAD or NADP as acceptor"/>
    <property type="evidence" value="ECO:0007669"/>
    <property type="project" value="InterPro"/>
</dbReference>
<comment type="caution">
    <text evidence="2">The sequence shown here is derived from an EMBL/GenBank/DDBJ whole genome shotgun (WGS) entry which is preliminary data.</text>
</comment>
<evidence type="ECO:0000313" key="3">
    <source>
        <dbReference type="Proteomes" id="UP000612055"/>
    </source>
</evidence>
<reference evidence="2" key="1">
    <citation type="journal article" date="2020" name="bioRxiv">
        <title>Comparative genomics of Chlamydomonas.</title>
        <authorList>
            <person name="Craig R.J."/>
            <person name="Hasan A.R."/>
            <person name="Ness R.W."/>
            <person name="Keightley P.D."/>
        </authorList>
    </citation>
    <scope>NUCLEOTIDE SEQUENCE</scope>
    <source>
        <strain evidence="2">CCAP 11/70</strain>
    </source>
</reference>
<evidence type="ECO:0000259" key="1">
    <source>
        <dbReference type="Pfam" id="PF01494"/>
    </source>
</evidence>